<evidence type="ECO:0000259" key="8">
    <source>
        <dbReference type="PROSITE" id="PS50850"/>
    </source>
</evidence>
<feature type="transmembrane region" description="Helical" evidence="7">
    <location>
        <begin position="104"/>
        <end position="125"/>
    </location>
</feature>
<evidence type="ECO:0000313" key="10">
    <source>
        <dbReference type="Proteomes" id="UP001206128"/>
    </source>
</evidence>
<evidence type="ECO:0000256" key="5">
    <source>
        <dbReference type="ARBA" id="ARBA00022989"/>
    </source>
</evidence>
<dbReference type="Gene3D" id="1.20.1250.20">
    <property type="entry name" value="MFS general substrate transporter like domains"/>
    <property type="match status" value="2"/>
</dbReference>
<keyword evidence="6 7" id="KW-0472">Membrane</keyword>
<evidence type="ECO:0000256" key="3">
    <source>
        <dbReference type="ARBA" id="ARBA00022475"/>
    </source>
</evidence>
<sequence>MSASPAVRHPWAVLAVLCASLVMGAIDFTVLNLALPDLTADLSLHVDEQLWVVDVYPLTSAALIITAGTLADRVDRKRLWLAGMAVFGAASALAALAWSGPVAIAARVVLGVGHAMILTATVALLRATFPDARQRSTAVGIWTASSSLGAALGPVLGGVLVDHHGWRSVFAINLPVVAVALVAGALLIARQPSGPGRPWDVRSSVLSVAAIAGAVYATNHATTNPLALTALLAVAGLALVVVFVRRQRRLAEPLLDVRLFTNRRFTLAALLIMLSYGSYIGYLYLVAQQLQLAEGRTPSQSGLVLLPLALANAAGAALAPRLAARLGPRATTIASLAAIGVALALFAGFGASGAGPLTALILLGFGAGVIMTLASDDLLSSAPVHRAGEIGAIQETAFALGSGLSLAGLGSLTTLVASSPPTVPSGQSTPDSLGTAFTVASLTMTALTALATAGYAYLTRSRVQVTT</sequence>
<evidence type="ECO:0000256" key="2">
    <source>
        <dbReference type="ARBA" id="ARBA00022448"/>
    </source>
</evidence>
<dbReference type="PROSITE" id="PS50850">
    <property type="entry name" value="MFS"/>
    <property type="match status" value="1"/>
</dbReference>
<dbReference type="Proteomes" id="UP001206128">
    <property type="component" value="Unassembled WGS sequence"/>
</dbReference>
<keyword evidence="5 7" id="KW-1133">Transmembrane helix</keyword>
<comment type="caution">
    <text evidence="9">The sequence shown here is derived from an EMBL/GenBank/DDBJ whole genome shotgun (WGS) entry which is preliminary data.</text>
</comment>
<feature type="transmembrane region" description="Helical" evidence="7">
    <location>
        <begin position="12"/>
        <end position="35"/>
    </location>
</feature>
<dbReference type="InterPro" id="IPR036259">
    <property type="entry name" value="MFS_trans_sf"/>
</dbReference>
<evidence type="ECO:0000313" key="9">
    <source>
        <dbReference type="EMBL" id="MCP2165032.1"/>
    </source>
</evidence>
<name>A0AAE3GB43_9PSEU</name>
<proteinExistence type="predicted"/>
<dbReference type="EMBL" id="JAMTCK010000004">
    <property type="protein sequence ID" value="MCP2165032.1"/>
    <property type="molecule type" value="Genomic_DNA"/>
</dbReference>
<feature type="transmembrane region" description="Helical" evidence="7">
    <location>
        <begin position="331"/>
        <end position="351"/>
    </location>
</feature>
<dbReference type="Pfam" id="PF07690">
    <property type="entry name" value="MFS_1"/>
    <property type="match status" value="1"/>
</dbReference>
<organism evidence="9 10">
    <name type="scientific">Goodfellowiella coeruleoviolacea</name>
    <dbReference type="NCBI Taxonomy" id="334858"/>
    <lineage>
        <taxon>Bacteria</taxon>
        <taxon>Bacillati</taxon>
        <taxon>Actinomycetota</taxon>
        <taxon>Actinomycetes</taxon>
        <taxon>Pseudonocardiales</taxon>
        <taxon>Pseudonocardiaceae</taxon>
        <taxon>Goodfellowiella</taxon>
    </lineage>
</organism>
<keyword evidence="2" id="KW-0813">Transport</keyword>
<dbReference type="SUPFAM" id="SSF103473">
    <property type="entry name" value="MFS general substrate transporter"/>
    <property type="match status" value="1"/>
</dbReference>
<feature type="transmembrane region" description="Helical" evidence="7">
    <location>
        <begin position="55"/>
        <end position="72"/>
    </location>
</feature>
<dbReference type="PRINTS" id="PR01036">
    <property type="entry name" value="TCRTETB"/>
</dbReference>
<dbReference type="PANTHER" id="PTHR42718">
    <property type="entry name" value="MAJOR FACILITATOR SUPERFAMILY MULTIDRUG TRANSPORTER MFSC"/>
    <property type="match status" value="1"/>
</dbReference>
<feature type="transmembrane region" description="Helical" evidence="7">
    <location>
        <begin position="225"/>
        <end position="244"/>
    </location>
</feature>
<feature type="transmembrane region" description="Helical" evidence="7">
    <location>
        <begin position="79"/>
        <end position="98"/>
    </location>
</feature>
<evidence type="ECO:0000256" key="4">
    <source>
        <dbReference type="ARBA" id="ARBA00022692"/>
    </source>
</evidence>
<evidence type="ECO:0000256" key="1">
    <source>
        <dbReference type="ARBA" id="ARBA00004651"/>
    </source>
</evidence>
<keyword evidence="4 7" id="KW-0812">Transmembrane</keyword>
<evidence type="ECO:0000256" key="6">
    <source>
        <dbReference type="ARBA" id="ARBA00023136"/>
    </source>
</evidence>
<feature type="domain" description="Major facilitator superfamily (MFS) profile" evidence="8">
    <location>
        <begin position="13"/>
        <end position="464"/>
    </location>
</feature>
<reference evidence="9" key="1">
    <citation type="submission" date="2022-06" db="EMBL/GenBank/DDBJ databases">
        <title>Genomic Encyclopedia of Archaeal and Bacterial Type Strains, Phase II (KMG-II): from individual species to whole genera.</title>
        <authorList>
            <person name="Goeker M."/>
        </authorList>
    </citation>
    <scope>NUCLEOTIDE SEQUENCE</scope>
    <source>
        <strain evidence="9">DSM 43935</strain>
    </source>
</reference>
<dbReference type="GO" id="GO:0005886">
    <property type="term" value="C:plasma membrane"/>
    <property type="evidence" value="ECO:0007669"/>
    <property type="project" value="UniProtKB-SubCell"/>
</dbReference>
<accession>A0AAE3GB43</accession>
<keyword evidence="10" id="KW-1185">Reference proteome</keyword>
<dbReference type="PANTHER" id="PTHR42718:SF47">
    <property type="entry name" value="METHYL VIOLOGEN RESISTANCE PROTEIN SMVA"/>
    <property type="match status" value="1"/>
</dbReference>
<feature type="transmembrane region" description="Helical" evidence="7">
    <location>
        <begin position="169"/>
        <end position="189"/>
    </location>
</feature>
<dbReference type="InterPro" id="IPR020846">
    <property type="entry name" value="MFS_dom"/>
</dbReference>
<feature type="transmembrane region" description="Helical" evidence="7">
    <location>
        <begin position="299"/>
        <end position="319"/>
    </location>
</feature>
<feature type="transmembrane region" description="Helical" evidence="7">
    <location>
        <begin position="201"/>
        <end position="219"/>
    </location>
</feature>
<feature type="transmembrane region" description="Helical" evidence="7">
    <location>
        <begin position="137"/>
        <end position="157"/>
    </location>
</feature>
<evidence type="ECO:0000256" key="7">
    <source>
        <dbReference type="SAM" id="Phobius"/>
    </source>
</evidence>
<gene>
    <name evidence="9" type="ORF">LX83_001881</name>
</gene>
<protein>
    <submittedName>
        <fullName evidence="9">MFS transporter, DHA2 family, multidrug resistance protein</fullName>
    </submittedName>
</protein>
<feature type="transmembrane region" description="Helical" evidence="7">
    <location>
        <begin position="437"/>
        <end position="458"/>
    </location>
</feature>
<dbReference type="InterPro" id="IPR011701">
    <property type="entry name" value="MFS"/>
</dbReference>
<feature type="transmembrane region" description="Helical" evidence="7">
    <location>
        <begin position="357"/>
        <end position="375"/>
    </location>
</feature>
<dbReference type="RefSeq" id="WP_253769463.1">
    <property type="nucleotide sequence ID" value="NZ_JAMTCK010000004.1"/>
</dbReference>
<feature type="transmembrane region" description="Helical" evidence="7">
    <location>
        <begin position="265"/>
        <end position="287"/>
    </location>
</feature>
<dbReference type="GO" id="GO:0022857">
    <property type="term" value="F:transmembrane transporter activity"/>
    <property type="evidence" value="ECO:0007669"/>
    <property type="project" value="InterPro"/>
</dbReference>
<dbReference type="CDD" id="cd17321">
    <property type="entry name" value="MFS_MMR_MDR_like"/>
    <property type="match status" value="1"/>
</dbReference>
<feature type="transmembrane region" description="Helical" evidence="7">
    <location>
        <begin position="396"/>
        <end position="417"/>
    </location>
</feature>
<keyword evidence="3" id="KW-1003">Cell membrane</keyword>
<comment type="subcellular location">
    <subcellularLocation>
        <location evidence="1">Cell membrane</location>
        <topology evidence="1">Multi-pass membrane protein</topology>
    </subcellularLocation>
</comment>
<dbReference type="AlphaFoldDB" id="A0AAE3GB43"/>